<dbReference type="EMBL" id="AEDD01000004">
    <property type="protein sequence ID" value="EFM11312.1"/>
    <property type="molecule type" value="Genomic_DNA"/>
</dbReference>
<sequence length="157" mass="18344">MNRNFLYTVPTVVGYIDDTPEDIDSWFLDDSREQLKYKMTYSSLKELVNETVTIFEEGSPDFRKLFGLYGSGLMEDNRGDTTVCKLRKVIRQNEDIREIEFCLNNDNFKIMQFCIYANSSKVATSFRDALVEDYSFQYINERLEREVGGSVISIKFV</sequence>
<evidence type="ECO:0000313" key="1">
    <source>
        <dbReference type="EMBL" id="EFM11312.1"/>
    </source>
</evidence>
<reference evidence="1 2" key="1">
    <citation type="submission" date="2010-07" db="EMBL/GenBank/DDBJ databases">
        <title>The draft genome of Paenibacillus curdlanolyticus YK9.</title>
        <authorList>
            <consortium name="US DOE Joint Genome Institute (JGI-PGF)"/>
            <person name="Lucas S."/>
            <person name="Copeland A."/>
            <person name="Lapidus A."/>
            <person name="Cheng J.-F."/>
            <person name="Bruce D."/>
            <person name="Goodwin L."/>
            <person name="Pitluck S."/>
            <person name="Land M.L."/>
            <person name="Hauser L."/>
            <person name="Chang Y.-J."/>
            <person name="Jeffries C."/>
            <person name="Anderson I.J."/>
            <person name="Johnson E."/>
            <person name="Loganathan U."/>
            <person name="Mulhopadhyay B."/>
            <person name="Kyrpides N."/>
            <person name="Woyke T.J."/>
        </authorList>
    </citation>
    <scope>NUCLEOTIDE SEQUENCE [LARGE SCALE GENOMIC DNA]</scope>
    <source>
        <strain evidence="1 2">YK9</strain>
    </source>
</reference>
<accession>E0I807</accession>
<protein>
    <submittedName>
        <fullName evidence="1">Uncharacterized protein</fullName>
    </submittedName>
</protein>
<organism evidence="1 2">
    <name type="scientific">Paenibacillus curdlanolyticus YK9</name>
    <dbReference type="NCBI Taxonomy" id="717606"/>
    <lineage>
        <taxon>Bacteria</taxon>
        <taxon>Bacillati</taxon>
        <taxon>Bacillota</taxon>
        <taxon>Bacilli</taxon>
        <taxon>Bacillales</taxon>
        <taxon>Paenibacillaceae</taxon>
        <taxon>Paenibacillus</taxon>
    </lineage>
</organism>
<name>E0I807_9BACL</name>
<dbReference type="Proteomes" id="UP000005387">
    <property type="component" value="Unassembled WGS sequence"/>
</dbReference>
<gene>
    <name evidence="1" type="ORF">PaecuDRAFT_1758</name>
</gene>
<proteinExistence type="predicted"/>
<dbReference type="STRING" id="717606.PaecuDRAFT_1758"/>
<dbReference type="eggNOG" id="ENOG50306JW">
    <property type="taxonomic scope" value="Bacteria"/>
</dbReference>
<keyword evidence="2" id="KW-1185">Reference proteome</keyword>
<dbReference type="RefSeq" id="WP_006037769.1">
    <property type="nucleotide sequence ID" value="NZ_AEDD01000004.1"/>
</dbReference>
<dbReference type="AlphaFoldDB" id="E0I807"/>
<evidence type="ECO:0000313" key="2">
    <source>
        <dbReference type="Proteomes" id="UP000005387"/>
    </source>
</evidence>
<dbReference type="OrthoDB" id="2608372at2"/>